<accession>A0A3Q3CT08</accession>
<organism evidence="5 6">
    <name type="scientific">Haplochromis burtoni</name>
    <name type="common">Burton's mouthbrooder</name>
    <name type="synonym">Chromis burtoni</name>
    <dbReference type="NCBI Taxonomy" id="8153"/>
    <lineage>
        <taxon>Eukaryota</taxon>
        <taxon>Metazoa</taxon>
        <taxon>Chordata</taxon>
        <taxon>Craniata</taxon>
        <taxon>Vertebrata</taxon>
        <taxon>Euteleostomi</taxon>
        <taxon>Actinopterygii</taxon>
        <taxon>Neopterygii</taxon>
        <taxon>Teleostei</taxon>
        <taxon>Neoteleostei</taxon>
        <taxon>Acanthomorphata</taxon>
        <taxon>Ovalentaria</taxon>
        <taxon>Cichlomorphae</taxon>
        <taxon>Cichliformes</taxon>
        <taxon>Cichlidae</taxon>
        <taxon>African cichlids</taxon>
        <taxon>Pseudocrenilabrinae</taxon>
        <taxon>Haplochromini</taxon>
        <taxon>Haplochromis</taxon>
    </lineage>
</organism>
<dbReference type="GO" id="GO:0005886">
    <property type="term" value="C:plasma membrane"/>
    <property type="evidence" value="ECO:0007669"/>
    <property type="project" value="TreeGrafter"/>
</dbReference>
<keyword evidence="6" id="KW-1185">Reference proteome</keyword>
<dbReference type="GO" id="GO:0005509">
    <property type="term" value="F:calcium ion binding"/>
    <property type="evidence" value="ECO:0007669"/>
    <property type="project" value="InterPro"/>
</dbReference>
<dbReference type="Proteomes" id="UP000264840">
    <property type="component" value="Unplaced"/>
</dbReference>
<dbReference type="InterPro" id="IPR015919">
    <property type="entry name" value="Cadherin-like_sf"/>
</dbReference>
<evidence type="ECO:0000256" key="1">
    <source>
        <dbReference type="ARBA" id="ARBA00004370"/>
    </source>
</evidence>
<proteinExistence type="predicted"/>
<dbReference type="FunFam" id="2.60.40.60:FF:000006">
    <property type="entry name" value="Protocadherin alpha 2"/>
    <property type="match status" value="1"/>
</dbReference>
<dbReference type="GO" id="GO:0007155">
    <property type="term" value="P:cell adhesion"/>
    <property type="evidence" value="ECO:0007669"/>
    <property type="project" value="TreeGrafter"/>
</dbReference>
<reference evidence="5" key="1">
    <citation type="submission" date="2025-08" db="UniProtKB">
        <authorList>
            <consortium name="Ensembl"/>
        </authorList>
    </citation>
    <scope>IDENTIFICATION</scope>
</reference>
<protein>
    <recommendedName>
        <fullName evidence="4">Cadherin N-terminal domain-containing protein</fullName>
    </recommendedName>
</protein>
<comment type="subcellular location">
    <subcellularLocation>
        <location evidence="1">Membrane</location>
    </subcellularLocation>
</comment>
<dbReference type="PANTHER" id="PTHR24028:SF114">
    <property type="entry name" value="PCDH2G3 PROTEIN-RELATED"/>
    <property type="match status" value="1"/>
</dbReference>
<evidence type="ECO:0000256" key="2">
    <source>
        <dbReference type="ARBA" id="ARBA00023136"/>
    </source>
</evidence>
<dbReference type="AlphaFoldDB" id="A0A3Q3CT08"/>
<dbReference type="InterPro" id="IPR050174">
    <property type="entry name" value="Protocadherin/Cadherin-CA"/>
</dbReference>
<dbReference type="GeneTree" id="ENSGT00940000166432"/>
<name>A0A3Q3CT08_HAPBU</name>
<evidence type="ECO:0000313" key="5">
    <source>
        <dbReference type="Ensembl" id="ENSHBUP00000030018.1"/>
    </source>
</evidence>
<dbReference type="InterPro" id="IPR013164">
    <property type="entry name" value="Cadherin_N"/>
</dbReference>
<dbReference type="CDD" id="cd11304">
    <property type="entry name" value="Cadherin_repeat"/>
    <property type="match status" value="1"/>
</dbReference>
<evidence type="ECO:0000259" key="4">
    <source>
        <dbReference type="Pfam" id="PF08266"/>
    </source>
</evidence>
<dbReference type="Ensembl" id="ENSHBUT00000032803.1">
    <property type="protein sequence ID" value="ENSHBUP00000030018.1"/>
    <property type="gene ID" value="ENSHBUG00000014778.1"/>
</dbReference>
<keyword evidence="3" id="KW-0325">Glycoprotein</keyword>
<evidence type="ECO:0000256" key="3">
    <source>
        <dbReference type="ARBA" id="ARBA00023180"/>
    </source>
</evidence>
<dbReference type="Pfam" id="PF08266">
    <property type="entry name" value="Cadherin_2"/>
    <property type="match status" value="1"/>
</dbReference>
<dbReference type="STRING" id="8153.ENSHBUP00000030018"/>
<evidence type="ECO:0000313" key="6">
    <source>
        <dbReference type="Proteomes" id="UP000264840"/>
    </source>
</evidence>
<sequence length="135" mass="14760">IFSLLADVSVFVIMEYGGFLEPGLITLFVVCILALQSVCTEVSYSIQEELKPGTVFGNIAKDLGLDITTLSSRKARVDAEGDNERFCAVSLQTGDLSVAEQLDRESLCGTKSSCILIQELVLENPLELHRINLHI</sequence>
<feature type="domain" description="Cadherin N-terminal" evidence="4">
    <location>
        <begin position="42"/>
        <end position="124"/>
    </location>
</feature>
<keyword evidence="2" id="KW-0472">Membrane</keyword>
<dbReference type="OMA" id="GNTERYC"/>
<dbReference type="Gene3D" id="2.60.40.60">
    <property type="entry name" value="Cadherins"/>
    <property type="match status" value="1"/>
</dbReference>
<reference evidence="5" key="2">
    <citation type="submission" date="2025-09" db="UniProtKB">
        <authorList>
            <consortium name="Ensembl"/>
        </authorList>
    </citation>
    <scope>IDENTIFICATION</scope>
</reference>
<dbReference type="PANTHER" id="PTHR24028">
    <property type="entry name" value="CADHERIN-87A"/>
    <property type="match status" value="1"/>
</dbReference>
<dbReference type="SUPFAM" id="SSF49313">
    <property type="entry name" value="Cadherin-like"/>
    <property type="match status" value="1"/>
</dbReference>